<feature type="transmembrane region" description="Helical" evidence="2">
    <location>
        <begin position="105"/>
        <end position="127"/>
    </location>
</feature>
<evidence type="ECO:0000256" key="2">
    <source>
        <dbReference type="SAM" id="Phobius"/>
    </source>
</evidence>
<dbReference type="EnsemblMetazoa" id="ADIR004238-RA">
    <property type="protein sequence ID" value="ADIR004238-PA"/>
    <property type="gene ID" value="ADIR004238"/>
</dbReference>
<proteinExistence type="predicted"/>
<dbReference type="VEuPathDB" id="VectorBase:ADIR004238"/>
<dbReference type="Proteomes" id="UP000075884">
    <property type="component" value="Unassembled WGS sequence"/>
</dbReference>
<feature type="transmembrane region" description="Helical" evidence="2">
    <location>
        <begin position="175"/>
        <end position="194"/>
    </location>
</feature>
<evidence type="ECO:0000313" key="3">
    <source>
        <dbReference type="EnsemblMetazoa" id="ADIR004238-PA"/>
    </source>
</evidence>
<dbReference type="AlphaFoldDB" id="A0A182N9B4"/>
<feature type="region of interest" description="Disordered" evidence="1">
    <location>
        <begin position="148"/>
        <end position="174"/>
    </location>
</feature>
<keyword evidence="2" id="KW-1133">Transmembrane helix</keyword>
<evidence type="ECO:0000313" key="4">
    <source>
        <dbReference type="Proteomes" id="UP000075884"/>
    </source>
</evidence>
<reference evidence="4" key="1">
    <citation type="submission" date="2013-03" db="EMBL/GenBank/DDBJ databases">
        <title>The Genome Sequence of Anopheles dirus WRAIR2.</title>
        <authorList>
            <consortium name="The Broad Institute Genomics Platform"/>
            <person name="Neafsey D.E."/>
            <person name="Walton C."/>
            <person name="Walker B."/>
            <person name="Young S.K."/>
            <person name="Zeng Q."/>
            <person name="Gargeya S."/>
            <person name="Fitzgerald M."/>
            <person name="Haas B."/>
            <person name="Abouelleil A."/>
            <person name="Allen A.W."/>
            <person name="Alvarado L."/>
            <person name="Arachchi H.M."/>
            <person name="Berlin A.M."/>
            <person name="Chapman S.B."/>
            <person name="Gainer-Dewar J."/>
            <person name="Goldberg J."/>
            <person name="Griggs A."/>
            <person name="Gujja S."/>
            <person name="Hansen M."/>
            <person name="Howarth C."/>
            <person name="Imamovic A."/>
            <person name="Ireland A."/>
            <person name="Larimer J."/>
            <person name="McCowan C."/>
            <person name="Murphy C."/>
            <person name="Pearson M."/>
            <person name="Poon T.W."/>
            <person name="Priest M."/>
            <person name="Roberts A."/>
            <person name="Saif S."/>
            <person name="Shea T."/>
            <person name="Sisk P."/>
            <person name="Sykes S."/>
            <person name="Wortman J."/>
            <person name="Nusbaum C."/>
            <person name="Birren B."/>
        </authorList>
    </citation>
    <scope>NUCLEOTIDE SEQUENCE [LARGE SCALE GENOMIC DNA]</scope>
    <source>
        <strain evidence="4">WRAIR2</strain>
    </source>
</reference>
<sequence>MWSKMLSFKVAPVLGPETVVVRKVLTGRFLVPAALPPAGRRPFCPVRLEWTLPVGRGVVVDAVGQWFTVAIVIVRCASSPSSSPGWPSSACESPDPERESASLRYVFSGLLLMSSLLSGLCISVSMLDPSVGSSSSSSSSTCSSWTVSSSTSSSSSSSSSSDTTDSRPTTTTTTTTTTTVATIILTAVLVRFVVDQLLPERNPALSARMLPRRWRCRDGKRFLHQQQSRIQAQIRFETVSSATIVLSAYLAVLLMENSETLDN</sequence>
<protein>
    <submittedName>
        <fullName evidence="3">Uncharacterized protein</fullName>
    </submittedName>
</protein>
<keyword evidence="2" id="KW-0472">Membrane</keyword>
<organism evidence="3 4">
    <name type="scientific">Anopheles dirus</name>
    <dbReference type="NCBI Taxonomy" id="7168"/>
    <lineage>
        <taxon>Eukaryota</taxon>
        <taxon>Metazoa</taxon>
        <taxon>Ecdysozoa</taxon>
        <taxon>Arthropoda</taxon>
        <taxon>Hexapoda</taxon>
        <taxon>Insecta</taxon>
        <taxon>Pterygota</taxon>
        <taxon>Neoptera</taxon>
        <taxon>Endopterygota</taxon>
        <taxon>Diptera</taxon>
        <taxon>Nematocera</taxon>
        <taxon>Culicoidea</taxon>
        <taxon>Culicidae</taxon>
        <taxon>Anophelinae</taxon>
        <taxon>Anopheles</taxon>
    </lineage>
</organism>
<evidence type="ECO:0000256" key="1">
    <source>
        <dbReference type="SAM" id="MobiDB-lite"/>
    </source>
</evidence>
<reference evidence="3" key="2">
    <citation type="submission" date="2020-05" db="UniProtKB">
        <authorList>
            <consortium name="EnsemblMetazoa"/>
        </authorList>
    </citation>
    <scope>IDENTIFICATION</scope>
    <source>
        <strain evidence="3">WRAIR2</strain>
    </source>
</reference>
<feature type="transmembrane region" description="Helical" evidence="2">
    <location>
        <begin position="234"/>
        <end position="255"/>
    </location>
</feature>
<keyword evidence="2" id="KW-0812">Transmembrane</keyword>
<accession>A0A182N9B4</accession>
<name>A0A182N9B4_9DIPT</name>
<keyword evidence="4" id="KW-1185">Reference proteome</keyword>